<protein>
    <submittedName>
        <fullName evidence="2">Ubiquinone/menaquinone biosynthesis C-methylase UbiE</fullName>
    </submittedName>
</protein>
<dbReference type="Gene3D" id="3.40.50.150">
    <property type="entry name" value="Vaccinia Virus protein VP39"/>
    <property type="match status" value="1"/>
</dbReference>
<organism evidence="2 3">
    <name type="scientific">Povalibacter uvarum</name>
    <dbReference type="NCBI Taxonomy" id="732238"/>
    <lineage>
        <taxon>Bacteria</taxon>
        <taxon>Pseudomonadati</taxon>
        <taxon>Pseudomonadota</taxon>
        <taxon>Gammaproteobacteria</taxon>
        <taxon>Steroidobacterales</taxon>
        <taxon>Steroidobacteraceae</taxon>
        <taxon>Povalibacter</taxon>
    </lineage>
</organism>
<dbReference type="Pfam" id="PF13847">
    <property type="entry name" value="Methyltransf_31"/>
    <property type="match status" value="1"/>
</dbReference>
<accession>A0A841HM76</accession>
<dbReference type="CDD" id="cd02440">
    <property type="entry name" value="AdoMet_MTases"/>
    <property type="match status" value="1"/>
</dbReference>
<name>A0A841HM76_9GAMM</name>
<keyword evidence="2" id="KW-0808">Transferase</keyword>
<dbReference type="InterPro" id="IPR025714">
    <property type="entry name" value="Methyltranfer_dom"/>
</dbReference>
<comment type="caution">
    <text evidence="2">The sequence shown here is derived from an EMBL/GenBank/DDBJ whole genome shotgun (WGS) entry which is preliminary data.</text>
</comment>
<dbReference type="PANTHER" id="PTHR43861">
    <property type="entry name" value="TRANS-ACONITATE 2-METHYLTRANSFERASE-RELATED"/>
    <property type="match status" value="1"/>
</dbReference>
<gene>
    <name evidence="2" type="ORF">HNQ60_002734</name>
</gene>
<proteinExistence type="predicted"/>
<evidence type="ECO:0000313" key="2">
    <source>
        <dbReference type="EMBL" id="MBB6093853.1"/>
    </source>
</evidence>
<dbReference type="PANTHER" id="PTHR43861:SF1">
    <property type="entry name" value="TRANS-ACONITATE 2-METHYLTRANSFERASE"/>
    <property type="match status" value="1"/>
</dbReference>
<evidence type="ECO:0000313" key="3">
    <source>
        <dbReference type="Proteomes" id="UP000588068"/>
    </source>
</evidence>
<sequence length="286" mass="31728">MHMRADVEHRESALDAYVLGRTQREYERLTRQAQIWEPVTRQALERAGLEAGHSVLDAGCGSCDVMRLMADRVGAAGRVVGMDVDAVLAGHAIEQLSQTGPDVYSFIMGDIAEVTRINQAPFDLVFARLLLFHLADPVAALRRLWEWVRPGGTLLIMDYDITVTRSAAQIPVIERTLRLCNDTFRRCGRDIEIGTRIPSLFIEAGIGSPDACTVSSVMLPAAPSTHMLGDLLDSLRPQILRHRLADQHALTRLEFDLRAAAGSDSFMRWPDLTATWKRKPAADAMN</sequence>
<dbReference type="AlphaFoldDB" id="A0A841HM76"/>
<evidence type="ECO:0000259" key="1">
    <source>
        <dbReference type="Pfam" id="PF13847"/>
    </source>
</evidence>
<keyword evidence="2" id="KW-0830">Ubiquinone</keyword>
<dbReference type="GO" id="GO:0008168">
    <property type="term" value="F:methyltransferase activity"/>
    <property type="evidence" value="ECO:0007669"/>
    <property type="project" value="UniProtKB-KW"/>
</dbReference>
<dbReference type="InterPro" id="IPR029063">
    <property type="entry name" value="SAM-dependent_MTases_sf"/>
</dbReference>
<reference evidence="2 3" key="1">
    <citation type="submission" date="2020-08" db="EMBL/GenBank/DDBJ databases">
        <title>Genomic Encyclopedia of Type Strains, Phase IV (KMG-IV): sequencing the most valuable type-strain genomes for metagenomic binning, comparative biology and taxonomic classification.</title>
        <authorList>
            <person name="Goeker M."/>
        </authorList>
    </citation>
    <scope>NUCLEOTIDE SEQUENCE [LARGE SCALE GENOMIC DNA]</scope>
    <source>
        <strain evidence="2 3">DSM 26723</strain>
    </source>
</reference>
<dbReference type="GO" id="GO:0032259">
    <property type="term" value="P:methylation"/>
    <property type="evidence" value="ECO:0007669"/>
    <property type="project" value="UniProtKB-KW"/>
</dbReference>
<keyword evidence="2" id="KW-0489">Methyltransferase</keyword>
<dbReference type="SUPFAM" id="SSF53335">
    <property type="entry name" value="S-adenosyl-L-methionine-dependent methyltransferases"/>
    <property type="match status" value="1"/>
</dbReference>
<dbReference type="Proteomes" id="UP000588068">
    <property type="component" value="Unassembled WGS sequence"/>
</dbReference>
<feature type="domain" description="Methyltransferase" evidence="1">
    <location>
        <begin position="50"/>
        <end position="165"/>
    </location>
</feature>
<dbReference type="EMBL" id="JACHHZ010000003">
    <property type="protein sequence ID" value="MBB6093853.1"/>
    <property type="molecule type" value="Genomic_DNA"/>
</dbReference>
<keyword evidence="3" id="KW-1185">Reference proteome</keyword>